<dbReference type="OrthoDB" id="9803010at2"/>
<dbReference type="RefSeq" id="WP_088700970.1">
    <property type="nucleotide sequence ID" value="NZ_JPUA01000034.1"/>
</dbReference>
<dbReference type="SUPFAM" id="SSF51735">
    <property type="entry name" value="NAD(P)-binding Rossmann-fold domains"/>
    <property type="match status" value="1"/>
</dbReference>
<comment type="caution">
    <text evidence="2">The sequence shown here is derived from an EMBL/GenBank/DDBJ whole genome shotgun (WGS) entry which is preliminary data.</text>
</comment>
<protein>
    <recommendedName>
        <fullName evidence="1">NAD-dependent epimerase/dehydratase domain-containing protein</fullName>
    </recommendedName>
</protein>
<dbReference type="InterPro" id="IPR036291">
    <property type="entry name" value="NAD(P)-bd_dom_sf"/>
</dbReference>
<evidence type="ECO:0000259" key="1">
    <source>
        <dbReference type="Pfam" id="PF01370"/>
    </source>
</evidence>
<accession>A0A246RXT3</accession>
<reference evidence="2 3" key="1">
    <citation type="submission" date="2014-08" db="EMBL/GenBank/DDBJ databases">
        <title>Draft genome sequence of a novel L-asparaginase producing marine bacterium, Halomonas campaniensis.</title>
        <authorList>
            <person name="Sundarakrishnan B."/>
            <person name="Moushumi Priya A."/>
            <person name="Raman G."/>
            <person name="Sakthivel N."/>
            <person name="Park S."/>
            <person name="Jayachandran S."/>
        </authorList>
    </citation>
    <scope>NUCLEOTIDE SEQUENCE [LARGE SCALE GENOMIC DNA]</scope>
    <source>
        <strain evidence="2 3">SK03</strain>
    </source>
</reference>
<name>A0A246RXT3_9GAMM</name>
<dbReference type="Proteomes" id="UP000197334">
    <property type="component" value="Unassembled WGS sequence"/>
</dbReference>
<dbReference type="GO" id="GO:0004029">
    <property type="term" value="F:aldehyde dehydrogenase (NAD+) activity"/>
    <property type="evidence" value="ECO:0007669"/>
    <property type="project" value="TreeGrafter"/>
</dbReference>
<dbReference type="InterPro" id="IPR051783">
    <property type="entry name" value="NAD(P)-dependent_oxidoreduct"/>
</dbReference>
<organism evidence="2 3">
    <name type="scientific">Halomonas campaniensis</name>
    <dbReference type="NCBI Taxonomy" id="213554"/>
    <lineage>
        <taxon>Bacteria</taxon>
        <taxon>Pseudomonadati</taxon>
        <taxon>Pseudomonadota</taxon>
        <taxon>Gammaproteobacteria</taxon>
        <taxon>Oceanospirillales</taxon>
        <taxon>Halomonadaceae</taxon>
        <taxon>Halomonas</taxon>
    </lineage>
</organism>
<dbReference type="AlphaFoldDB" id="A0A246RXT3"/>
<evidence type="ECO:0000313" key="3">
    <source>
        <dbReference type="Proteomes" id="UP000197334"/>
    </source>
</evidence>
<sequence>MSQRRILITGATGGLGIALVREALKRGHAVRATGRSQAAVEALTSLGAQFVRADLTHPEADFHGLLKGADSVIHAAALSASWGPRRAFEIHNIRMTEQLLEAASRSGVERFVFVSSPSIFAAYRDRIAIGEHDGPALQPLNHYARTKLAAERSVLAQREDALACCAIRPRALVGPGDRVILPKLAELAGRERMPLPRGGRGLIELTDLRDAAWAICAAEERAVGLAGKAINISGGSPIRVREVAGKLADALGKTPQLVSLPVGLARAIAVLSENAALLMRSAREPMLTRYKLATLAYSQTFDLEPAQRLLGYRPHHDALATLLAEARQLATQEKQP</sequence>
<dbReference type="InterPro" id="IPR001509">
    <property type="entry name" value="Epimerase_deHydtase"/>
</dbReference>
<proteinExistence type="predicted"/>
<dbReference type="Pfam" id="PF01370">
    <property type="entry name" value="Epimerase"/>
    <property type="match status" value="1"/>
</dbReference>
<keyword evidence="3" id="KW-1185">Reference proteome</keyword>
<dbReference type="EMBL" id="JPUA01000034">
    <property type="protein sequence ID" value="OWV28973.1"/>
    <property type="molecule type" value="Genomic_DNA"/>
</dbReference>
<dbReference type="PANTHER" id="PTHR48079:SF6">
    <property type="entry name" value="NAD(P)-BINDING DOMAIN-CONTAINING PROTEIN-RELATED"/>
    <property type="match status" value="1"/>
</dbReference>
<gene>
    <name evidence="2" type="ORF">JI62_15170</name>
</gene>
<dbReference type="Gene3D" id="3.40.50.720">
    <property type="entry name" value="NAD(P)-binding Rossmann-like Domain"/>
    <property type="match status" value="1"/>
</dbReference>
<dbReference type="PANTHER" id="PTHR48079">
    <property type="entry name" value="PROTEIN YEEZ"/>
    <property type="match status" value="1"/>
</dbReference>
<evidence type="ECO:0000313" key="2">
    <source>
        <dbReference type="EMBL" id="OWV28973.1"/>
    </source>
</evidence>
<dbReference type="GO" id="GO:0005737">
    <property type="term" value="C:cytoplasm"/>
    <property type="evidence" value="ECO:0007669"/>
    <property type="project" value="TreeGrafter"/>
</dbReference>
<feature type="domain" description="NAD-dependent epimerase/dehydratase" evidence="1">
    <location>
        <begin position="6"/>
        <end position="232"/>
    </location>
</feature>